<dbReference type="SUPFAM" id="SSF56925">
    <property type="entry name" value="OMPA-like"/>
    <property type="match status" value="1"/>
</dbReference>
<dbReference type="EMBL" id="JBHRTE010000037">
    <property type="protein sequence ID" value="MFC3168029.1"/>
    <property type="molecule type" value="Genomic_DNA"/>
</dbReference>
<sequence length="249" mass="26972">MSAGSLKKIVGGSVLLALSSGAALAQDGGWTSTISMYVWFNETNVTADTPRGEVDADLSFSDALDNLDFAFMGVGEARNGPWGIIGDLFHFKLSADADTPVGVLFSRAEVRTEVTALSGYAIYRVYEEPGVSFDAGAGFRAYWLDLDTTLVGALAPTQTFSQDNNWVDPLLAVRLRMDFNERTFGTLFLDAGGTGESDSWQALATVGYRVNDNWALQGGYRHLESSWETDFGEASFEFSGPIIGATYRF</sequence>
<keyword evidence="3" id="KW-1185">Reference proteome</keyword>
<feature type="signal peptide" evidence="1">
    <location>
        <begin position="1"/>
        <end position="25"/>
    </location>
</feature>
<evidence type="ECO:0000313" key="3">
    <source>
        <dbReference type="Proteomes" id="UP001595557"/>
    </source>
</evidence>
<dbReference type="Gene3D" id="2.40.160.20">
    <property type="match status" value="1"/>
</dbReference>
<name>A0ABV7IBN0_9RHOB</name>
<comment type="caution">
    <text evidence="2">The sequence shown here is derived from an EMBL/GenBank/DDBJ whole genome shotgun (WGS) entry which is preliminary data.</text>
</comment>
<feature type="chain" id="PRO_5046555833" description="Outer membrane protein beta-barrel domain-containing protein" evidence="1">
    <location>
        <begin position="26"/>
        <end position="249"/>
    </location>
</feature>
<proteinExistence type="predicted"/>
<keyword evidence="1" id="KW-0732">Signal</keyword>
<accession>A0ABV7IBN0</accession>
<protein>
    <recommendedName>
        <fullName evidence="4">Outer membrane protein beta-barrel domain-containing protein</fullName>
    </recommendedName>
</protein>
<evidence type="ECO:0000256" key="1">
    <source>
        <dbReference type="SAM" id="SignalP"/>
    </source>
</evidence>
<dbReference type="Proteomes" id="UP001595557">
    <property type="component" value="Unassembled WGS sequence"/>
</dbReference>
<dbReference type="RefSeq" id="WP_207470048.1">
    <property type="nucleotide sequence ID" value="NZ_JAFNAW010000037.1"/>
</dbReference>
<reference evidence="3" key="1">
    <citation type="journal article" date="2019" name="Int. J. Syst. Evol. Microbiol.">
        <title>The Global Catalogue of Microorganisms (GCM) 10K type strain sequencing project: providing services to taxonomists for standard genome sequencing and annotation.</title>
        <authorList>
            <consortium name="The Broad Institute Genomics Platform"/>
            <consortium name="The Broad Institute Genome Sequencing Center for Infectious Disease"/>
            <person name="Wu L."/>
            <person name="Ma J."/>
        </authorList>
    </citation>
    <scope>NUCLEOTIDE SEQUENCE [LARGE SCALE GENOMIC DNA]</scope>
    <source>
        <strain evidence="3">KCTC 52239</strain>
    </source>
</reference>
<gene>
    <name evidence="2" type="ORF">ACFOD7_08210</name>
</gene>
<dbReference type="InterPro" id="IPR011250">
    <property type="entry name" value="OMP/PagP_B-barrel"/>
</dbReference>
<evidence type="ECO:0008006" key="4">
    <source>
        <dbReference type="Google" id="ProtNLM"/>
    </source>
</evidence>
<evidence type="ECO:0000313" key="2">
    <source>
        <dbReference type="EMBL" id="MFC3168029.1"/>
    </source>
</evidence>
<organism evidence="2 3">
    <name type="scientific">Paracoccus fontiphilus</name>
    <dbReference type="NCBI Taxonomy" id="1815556"/>
    <lineage>
        <taxon>Bacteria</taxon>
        <taxon>Pseudomonadati</taxon>
        <taxon>Pseudomonadota</taxon>
        <taxon>Alphaproteobacteria</taxon>
        <taxon>Rhodobacterales</taxon>
        <taxon>Paracoccaceae</taxon>
        <taxon>Paracoccus</taxon>
    </lineage>
</organism>